<dbReference type="InterPro" id="IPR050546">
    <property type="entry name" value="Glycosyl_Hydrlase_16"/>
</dbReference>
<dbReference type="GO" id="GO:0004553">
    <property type="term" value="F:hydrolase activity, hydrolyzing O-glycosyl compounds"/>
    <property type="evidence" value="ECO:0007669"/>
    <property type="project" value="InterPro"/>
</dbReference>
<reference evidence="3" key="1">
    <citation type="submission" date="2023-01" db="EMBL/GenBank/DDBJ databases">
        <authorList>
            <person name="Van Ghelder C."/>
            <person name="Rancurel C."/>
        </authorList>
    </citation>
    <scope>NUCLEOTIDE SEQUENCE</scope>
    <source>
        <strain evidence="3">CNCM I-4278</strain>
    </source>
</reference>
<dbReference type="GO" id="GO:0009251">
    <property type="term" value="P:glucan catabolic process"/>
    <property type="evidence" value="ECO:0007669"/>
    <property type="project" value="TreeGrafter"/>
</dbReference>
<keyword evidence="4" id="KW-1185">Reference proteome</keyword>
<sequence length="328" mass="35997">MYTSTLLAGAALISSTVAQAPYGLKWNFNSTNFFDEFQFVESPDTAFTNGFANYVGQDEAVGSGLAKIANNKVRLGVDTTNTYAASSTGRKSVRLQSWGYFDNGLLVADFEHVPAAGCGMWPAFWVYQGETSATYSEIDILENVNRESRNSHSFYTSEATCSVNRVIPSTSERTENCHYDGGDGQGCSYSADAGTFGQGFNDGYKVIALQVEEDGIKIWHFKKGQVPADLSGNNPAPQSWSQKPSVHLTPKNCDFRRAWRMFHVVINITFCGGWAGDEGGMWANKGSGDKSCRDQTGQGSCKSWVGGNPSDFKNTYFEFNNIKLFQRP</sequence>
<dbReference type="InterPro" id="IPR013320">
    <property type="entry name" value="ConA-like_dom_sf"/>
</dbReference>
<dbReference type="AlphaFoldDB" id="A0A9W4UHL0"/>
<gene>
    <name evidence="3" type="ORF">PDIGIT_LOCUS7916</name>
</gene>
<dbReference type="Proteomes" id="UP001152607">
    <property type="component" value="Unassembled WGS sequence"/>
</dbReference>
<organism evidence="3 4">
    <name type="scientific">Periconia digitata</name>
    <dbReference type="NCBI Taxonomy" id="1303443"/>
    <lineage>
        <taxon>Eukaryota</taxon>
        <taxon>Fungi</taxon>
        <taxon>Dikarya</taxon>
        <taxon>Ascomycota</taxon>
        <taxon>Pezizomycotina</taxon>
        <taxon>Dothideomycetes</taxon>
        <taxon>Pleosporomycetidae</taxon>
        <taxon>Pleosporales</taxon>
        <taxon>Massarineae</taxon>
        <taxon>Periconiaceae</taxon>
        <taxon>Periconia</taxon>
    </lineage>
</organism>
<dbReference type="PANTHER" id="PTHR10963:SF24">
    <property type="entry name" value="GLYCOSIDASE C21B10.07-RELATED"/>
    <property type="match status" value="1"/>
</dbReference>
<evidence type="ECO:0000259" key="2">
    <source>
        <dbReference type="PROSITE" id="PS51762"/>
    </source>
</evidence>
<feature type="signal peptide" evidence="1">
    <location>
        <begin position="1"/>
        <end position="18"/>
    </location>
</feature>
<feature type="domain" description="GH16" evidence="2">
    <location>
        <begin position="15"/>
        <end position="264"/>
    </location>
</feature>
<dbReference type="SUPFAM" id="SSF49899">
    <property type="entry name" value="Concanavalin A-like lectins/glucanases"/>
    <property type="match status" value="1"/>
</dbReference>
<dbReference type="InterPro" id="IPR000757">
    <property type="entry name" value="Beta-glucanase-like"/>
</dbReference>
<name>A0A9W4UHL0_9PLEO</name>
<proteinExistence type="predicted"/>
<protein>
    <recommendedName>
        <fullName evidence="2">GH16 domain-containing protein</fullName>
    </recommendedName>
</protein>
<comment type="caution">
    <text evidence="3">The sequence shown here is derived from an EMBL/GenBank/DDBJ whole genome shotgun (WGS) entry which is preliminary data.</text>
</comment>
<dbReference type="Pfam" id="PF26113">
    <property type="entry name" value="GH16_XgeA"/>
    <property type="match status" value="1"/>
</dbReference>
<dbReference type="PANTHER" id="PTHR10963">
    <property type="entry name" value="GLYCOSYL HYDROLASE-RELATED"/>
    <property type="match status" value="1"/>
</dbReference>
<dbReference type="Gene3D" id="2.60.120.200">
    <property type="match status" value="1"/>
</dbReference>
<keyword evidence="1" id="KW-0732">Signal</keyword>
<accession>A0A9W4UHL0</accession>
<evidence type="ECO:0000313" key="3">
    <source>
        <dbReference type="EMBL" id="CAI6334847.1"/>
    </source>
</evidence>
<feature type="chain" id="PRO_5040870423" description="GH16 domain-containing protein" evidence="1">
    <location>
        <begin position="19"/>
        <end position="328"/>
    </location>
</feature>
<dbReference type="OrthoDB" id="192832at2759"/>
<dbReference type="EMBL" id="CAOQHR010000005">
    <property type="protein sequence ID" value="CAI6334847.1"/>
    <property type="molecule type" value="Genomic_DNA"/>
</dbReference>
<evidence type="ECO:0000256" key="1">
    <source>
        <dbReference type="SAM" id="SignalP"/>
    </source>
</evidence>
<dbReference type="PROSITE" id="PS51762">
    <property type="entry name" value="GH16_2"/>
    <property type="match status" value="1"/>
</dbReference>
<evidence type="ECO:0000313" key="4">
    <source>
        <dbReference type="Proteomes" id="UP001152607"/>
    </source>
</evidence>